<feature type="chain" id="PRO_5012918188" evidence="1">
    <location>
        <begin position="21"/>
        <end position="158"/>
    </location>
</feature>
<dbReference type="OrthoDB" id="10573866at2759"/>
<name>A0A238C2L5_9BILA</name>
<reference evidence="2 3" key="1">
    <citation type="submission" date="2015-12" db="EMBL/GenBank/DDBJ databases">
        <title>Draft genome of the nematode, Onchocerca flexuosa.</title>
        <authorList>
            <person name="Mitreva M."/>
        </authorList>
    </citation>
    <scope>NUCLEOTIDE SEQUENCE [LARGE SCALE GENOMIC DNA]</scope>
    <source>
        <strain evidence="2">Red Deer</strain>
    </source>
</reference>
<proteinExistence type="predicted"/>
<evidence type="ECO:0000313" key="2">
    <source>
        <dbReference type="EMBL" id="OZC11386.1"/>
    </source>
</evidence>
<feature type="signal peptide" evidence="1">
    <location>
        <begin position="1"/>
        <end position="20"/>
    </location>
</feature>
<gene>
    <name evidence="2" type="ORF">X798_01242</name>
</gene>
<evidence type="ECO:0000256" key="1">
    <source>
        <dbReference type="SAM" id="SignalP"/>
    </source>
</evidence>
<dbReference type="EMBL" id="KZ269980">
    <property type="protein sequence ID" value="OZC11386.1"/>
    <property type="molecule type" value="Genomic_DNA"/>
</dbReference>
<sequence length="158" mass="18052">MDCKLILSFYILLANLVANAIYVNAYYPGIYAVGTNVQTYDMEPLDVQPPPYYFYSQNWKSQDPQPHTSGRDAVLQEVQGKQPQACDDQLCDDCKVIVNCGNKIYKPQKWPTTTTRKPVTTSTTKPRPQWDCPCPCQAPQRCRMCSPCQESYIQLELK</sequence>
<dbReference type="Proteomes" id="UP000242913">
    <property type="component" value="Unassembled WGS sequence"/>
</dbReference>
<evidence type="ECO:0000313" key="3">
    <source>
        <dbReference type="Proteomes" id="UP000242913"/>
    </source>
</evidence>
<keyword evidence="1" id="KW-0732">Signal</keyword>
<organism evidence="2 3">
    <name type="scientific">Onchocerca flexuosa</name>
    <dbReference type="NCBI Taxonomy" id="387005"/>
    <lineage>
        <taxon>Eukaryota</taxon>
        <taxon>Metazoa</taxon>
        <taxon>Ecdysozoa</taxon>
        <taxon>Nematoda</taxon>
        <taxon>Chromadorea</taxon>
        <taxon>Rhabditida</taxon>
        <taxon>Spirurina</taxon>
        <taxon>Spiruromorpha</taxon>
        <taxon>Filarioidea</taxon>
        <taxon>Onchocercidae</taxon>
        <taxon>Onchocerca</taxon>
    </lineage>
</organism>
<dbReference type="AlphaFoldDB" id="A0A238C2L5"/>
<keyword evidence="3" id="KW-1185">Reference proteome</keyword>
<accession>A0A238C2L5</accession>
<protein>
    <submittedName>
        <fullName evidence="2">Uncharacterized protein</fullName>
    </submittedName>
</protein>